<dbReference type="EMBL" id="UINC01197707">
    <property type="protein sequence ID" value="SVE15324.1"/>
    <property type="molecule type" value="Genomic_DNA"/>
</dbReference>
<dbReference type="SUPFAM" id="SSF53474">
    <property type="entry name" value="alpha/beta-Hydrolases"/>
    <property type="match status" value="1"/>
</dbReference>
<sequence>MKIEANGISIGYDLEGPLDAPVVTMSHSLAANRDMWWPQMDALRPNYRVLRYDTRGHGESSATDGPY</sequence>
<accession>A0A383B609</accession>
<feature type="non-terminal residue" evidence="2">
    <location>
        <position position="67"/>
    </location>
</feature>
<proteinExistence type="predicted"/>
<gene>
    <name evidence="2" type="ORF">METZ01_LOCUS468178</name>
</gene>
<dbReference type="Pfam" id="PF00561">
    <property type="entry name" value="Abhydrolase_1"/>
    <property type="match status" value="1"/>
</dbReference>
<dbReference type="AlphaFoldDB" id="A0A383B609"/>
<reference evidence="2" key="1">
    <citation type="submission" date="2018-05" db="EMBL/GenBank/DDBJ databases">
        <authorList>
            <person name="Lanie J.A."/>
            <person name="Ng W.-L."/>
            <person name="Kazmierczak K.M."/>
            <person name="Andrzejewski T.M."/>
            <person name="Davidsen T.M."/>
            <person name="Wayne K.J."/>
            <person name="Tettelin H."/>
            <person name="Glass J.I."/>
            <person name="Rusch D."/>
            <person name="Podicherti R."/>
            <person name="Tsui H.-C.T."/>
            <person name="Winkler M.E."/>
        </authorList>
    </citation>
    <scope>NUCLEOTIDE SEQUENCE</scope>
</reference>
<evidence type="ECO:0000259" key="1">
    <source>
        <dbReference type="Pfam" id="PF00561"/>
    </source>
</evidence>
<evidence type="ECO:0000313" key="2">
    <source>
        <dbReference type="EMBL" id="SVE15324.1"/>
    </source>
</evidence>
<organism evidence="2">
    <name type="scientific">marine metagenome</name>
    <dbReference type="NCBI Taxonomy" id="408172"/>
    <lineage>
        <taxon>unclassified sequences</taxon>
        <taxon>metagenomes</taxon>
        <taxon>ecological metagenomes</taxon>
    </lineage>
</organism>
<dbReference type="InterPro" id="IPR029058">
    <property type="entry name" value="AB_hydrolase_fold"/>
</dbReference>
<feature type="domain" description="AB hydrolase-1" evidence="1">
    <location>
        <begin position="21"/>
        <end position="62"/>
    </location>
</feature>
<name>A0A383B609_9ZZZZ</name>
<dbReference type="Gene3D" id="3.40.50.1820">
    <property type="entry name" value="alpha/beta hydrolase"/>
    <property type="match status" value="1"/>
</dbReference>
<protein>
    <recommendedName>
        <fullName evidence="1">AB hydrolase-1 domain-containing protein</fullName>
    </recommendedName>
</protein>
<dbReference type="InterPro" id="IPR000073">
    <property type="entry name" value="AB_hydrolase_1"/>
</dbReference>